<dbReference type="EMBL" id="FNYH01000009">
    <property type="protein sequence ID" value="SEI75789.1"/>
    <property type="molecule type" value="Genomic_DNA"/>
</dbReference>
<feature type="domain" description="T-SNARE coiled-coil homology" evidence="13">
    <location>
        <begin position="556"/>
        <end position="618"/>
    </location>
</feature>
<dbReference type="InterPro" id="IPR003660">
    <property type="entry name" value="HAMP_dom"/>
</dbReference>
<dbReference type="CDD" id="cd06225">
    <property type="entry name" value="HAMP"/>
    <property type="match status" value="1"/>
</dbReference>
<dbReference type="Gene3D" id="1.10.287.950">
    <property type="entry name" value="Methyl-accepting chemotaxis protein"/>
    <property type="match status" value="1"/>
</dbReference>
<dbReference type="SMART" id="SM00304">
    <property type="entry name" value="HAMP"/>
    <property type="match status" value="2"/>
</dbReference>
<dbReference type="Pfam" id="PF00015">
    <property type="entry name" value="MCPsignal"/>
    <property type="match status" value="1"/>
</dbReference>
<evidence type="ECO:0000259" key="12">
    <source>
        <dbReference type="PROSITE" id="PS50111"/>
    </source>
</evidence>
<dbReference type="PROSITE" id="PS50885">
    <property type="entry name" value="HAMP"/>
    <property type="match status" value="1"/>
</dbReference>
<dbReference type="CDD" id="cd12912">
    <property type="entry name" value="PDC2_MCP_like"/>
    <property type="match status" value="1"/>
</dbReference>
<evidence type="ECO:0000256" key="9">
    <source>
        <dbReference type="ARBA" id="ARBA00029447"/>
    </source>
</evidence>
<evidence type="ECO:0000256" key="2">
    <source>
        <dbReference type="ARBA" id="ARBA00022475"/>
    </source>
</evidence>
<proteinExistence type="inferred from homology"/>
<evidence type="ECO:0000256" key="6">
    <source>
        <dbReference type="ARBA" id="ARBA00022989"/>
    </source>
</evidence>
<evidence type="ECO:0000256" key="11">
    <source>
        <dbReference type="SAM" id="Phobius"/>
    </source>
</evidence>
<dbReference type="CDD" id="cd11386">
    <property type="entry name" value="MCP_signal"/>
    <property type="match status" value="1"/>
</dbReference>
<dbReference type="SMART" id="SM00283">
    <property type="entry name" value="MA"/>
    <property type="match status" value="1"/>
</dbReference>
<dbReference type="SUPFAM" id="SSF103190">
    <property type="entry name" value="Sensory domain-like"/>
    <property type="match status" value="1"/>
</dbReference>
<evidence type="ECO:0000256" key="3">
    <source>
        <dbReference type="ARBA" id="ARBA00022500"/>
    </source>
</evidence>
<dbReference type="OrthoDB" id="2489132at2"/>
<sequence>MLAQMKLTGRMILLFSVPLILLLSLLGYVVISQLNEQIPSMIARTSHDLVHARAQEVSRWLDGHKQWAITLANLPAIRSGDPERIRTTLAAVAKTRSQDIEMVFFAQTSGEAVTHHGLKANVGERAYFKTLVQEASATLVLSNPVVSKTSGKPITVIAQVVKDQQGRILGMIGLTITMSELSNISSSISIGEGSYGWVVDGSGLIVAHPSEKARMKISTLDSKTHGYQGLDVQGKKMIRGQADIGEITNLQGEKVTLFYHPIPSTPSWTLGASLQTKVFNNTAMAMLKSILIIFVVIFVAMLAVVVLVARSLTAPLRKMLHMMQAIAQGNGDLSQRLEAQGRDELSDLARAFNAFAEKIAHLVQDIAQASQELTSSAIQMQSASQNSQQGLVRQQAEVEHIAVAMNQMVATVEEVARHAQSASSTASQGNHEVQVSHSVVEQVVNIINQQAQTIDSVANEIQHLNKGSEQIGEVITVIREIADQTNLLALNAAIEAARAGEQGRGFAVVADEVRGLATRTHQSTQEIENTIQKLQQQTQIAVDLMERSRKQSHTSVEQAEKARHALDAIAGAIDQINAMNLQIASATEQQTATADELNRNLSSIAHVAEEASHEAQQAAQASDQLKILAERLNHLVSQFRI</sequence>
<reference evidence="16" key="1">
    <citation type="submission" date="2016-10" db="EMBL/GenBank/DDBJ databases">
        <authorList>
            <person name="Varghese N."/>
            <person name="Submissions S."/>
        </authorList>
    </citation>
    <scope>NUCLEOTIDE SEQUENCE [LARGE SCALE GENOMIC DNA]</scope>
    <source>
        <strain evidence="16">DSM 7165</strain>
    </source>
</reference>
<dbReference type="AlphaFoldDB" id="A0A1H6T6U2"/>
<comment type="similarity">
    <text evidence="9">Belongs to the methyl-accepting chemotaxis (MCP) protein family.</text>
</comment>
<keyword evidence="8 10" id="KW-0807">Transducer</keyword>
<keyword evidence="5 11" id="KW-0812">Transmembrane</keyword>
<dbReference type="Pfam" id="PF02743">
    <property type="entry name" value="dCache_1"/>
    <property type="match status" value="1"/>
</dbReference>
<evidence type="ECO:0000256" key="10">
    <source>
        <dbReference type="PROSITE-ProRule" id="PRU00284"/>
    </source>
</evidence>
<dbReference type="RefSeq" id="WP_093310706.1">
    <property type="nucleotide sequence ID" value="NZ_FNYH01000009.1"/>
</dbReference>
<keyword evidence="16" id="KW-1185">Reference proteome</keyword>
<dbReference type="GO" id="GO:0005886">
    <property type="term" value="C:plasma membrane"/>
    <property type="evidence" value="ECO:0007669"/>
    <property type="project" value="UniProtKB-SubCell"/>
</dbReference>
<comment type="subcellular location">
    <subcellularLocation>
        <location evidence="1">Cell inner membrane</location>
        <topology evidence="1">Multi-pass membrane protein</topology>
    </subcellularLocation>
</comment>
<evidence type="ECO:0000256" key="7">
    <source>
        <dbReference type="ARBA" id="ARBA00023136"/>
    </source>
</evidence>
<dbReference type="Proteomes" id="UP000242999">
    <property type="component" value="Unassembled WGS sequence"/>
</dbReference>
<dbReference type="FunFam" id="1.10.287.950:FF:000001">
    <property type="entry name" value="Methyl-accepting chemotaxis sensory transducer"/>
    <property type="match status" value="1"/>
</dbReference>
<keyword evidence="4" id="KW-0997">Cell inner membrane</keyword>
<evidence type="ECO:0000256" key="4">
    <source>
        <dbReference type="ARBA" id="ARBA00022519"/>
    </source>
</evidence>
<dbReference type="Gene3D" id="3.30.450.20">
    <property type="entry name" value="PAS domain"/>
    <property type="match status" value="1"/>
</dbReference>
<dbReference type="CDD" id="cd12914">
    <property type="entry name" value="PDC1_DGC_like"/>
    <property type="match status" value="1"/>
</dbReference>
<evidence type="ECO:0000256" key="5">
    <source>
        <dbReference type="ARBA" id="ARBA00022692"/>
    </source>
</evidence>
<dbReference type="InterPro" id="IPR029151">
    <property type="entry name" value="Sensor-like_sf"/>
</dbReference>
<keyword evidence="7 11" id="KW-0472">Membrane</keyword>
<dbReference type="InterPro" id="IPR004089">
    <property type="entry name" value="MCPsignal_dom"/>
</dbReference>
<keyword evidence="2" id="KW-1003">Cell membrane</keyword>
<evidence type="ECO:0000259" key="14">
    <source>
        <dbReference type="PROSITE" id="PS50885"/>
    </source>
</evidence>
<dbReference type="SUPFAM" id="SSF58104">
    <property type="entry name" value="Methyl-accepting chemotaxis protein (MCP) signaling domain"/>
    <property type="match status" value="1"/>
</dbReference>
<evidence type="ECO:0000256" key="8">
    <source>
        <dbReference type="ARBA" id="ARBA00023224"/>
    </source>
</evidence>
<evidence type="ECO:0000256" key="1">
    <source>
        <dbReference type="ARBA" id="ARBA00004429"/>
    </source>
</evidence>
<gene>
    <name evidence="15" type="ORF">SAMN05421831_10988</name>
</gene>
<dbReference type="Pfam" id="PF00672">
    <property type="entry name" value="HAMP"/>
    <property type="match status" value="1"/>
</dbReference>
<dbReference type="InterPro" id="IPR000727">
    <property type="entry name" value="T_SNARE_dom"/>
</dbReference>
<dbReference type="STRING" id="64971.SAMN05421831_10988"/>
<dbReference type="PANTHER" id="PTHR32089">
    <property type="entry name" value="METHYL-ACCEPTING CHEMOTAXIS PROTEIN MCPB"/>
    <property type="match status" value="1"/>
</dbReference>
<dbReference type="InterPro" id="IPR033479">
    <property type="entry name" value="dCache_1"/>
</dbReference>
<dbReference type="PROSITE" id="PS50192">
    <property type="entry name" value="T_SNARE"/>
    <property type="match status" value="1"/>
</dbReference>
<organism evidence="15 16">
    <name type="scientific">Allopseudospirillum japonicum</name>
    <dbReference type="NCBI Taxonomy" id="64971"/>
    <lineage>
        <taxon>Bacteria</taxon>
        <taxon>Pseudomonadati</taxon>
        <taxon>Pseudomonadota</taxon>
        <taxon>Gammaproteobacteria</taxon>
        <taxon>Oceanospirillales</taxon>
        <taxon>Oceanospirillaceae</taxon>
        <taxon>Allopseudospirillum</taxon>
    </lineage>
</organism>
<evidence type="ECO:0000259" key="13">
    <source>
        <dbReference type="PROSITE" id="PS50192"/>
    </source>
</evidence>
<protein>
    <submittedName>
        <fullName evidence="15">Methyl-accepting chemotaxis protein</fullName>
    </submittedName>
</protein>
<feature type="domain" description="Methyl-accepting transducer" evidence="12">
    <location>
        <begin position="369"/>
        <end position="605"/>
    </location>
</feature>
<keyword evidence="3" id="KW-0145">Chemotaxis</keyword>
<feature type="transmembrane region" description="Helical" evidence="11">
    <location>
        <begin position="290"/>
        <end position="313"/>
    </location>
</feature>
<dbReference type="PROSITE" id="PS50111">
    <property type="entry name" value="CHEMOTAXIS_TRANSDUC_2"/>
    <property type="match status" value="1"/>
</dbReference>
<dbReference type="GO" id="GO:0007165">
    <property type="term" value="P:signal transduction"/>
    <property type="evidence" value="ECO:0007669"/>
    <property type="project" value="UniProtKB-KW"/>
</dbReference>
<keyword evidence="6 11" id="KW-1133">Transmembrane helix</keyword>
<dbReference type="GO" id="GO:0006935">
    <property type="term" value="P:chemotaxis"/>
    <property type="evidence" value="ECO:0007669"/>
    <property type="project" value="UniProtKB-KW"/>
</dbReference>
<feature type="domain" description="HAMP" evidence="14">
    <location>
        <begin position="310"/>
        <end position="364"/>
    </location>
</feature>
<dbReference type="PANTHER" id="PTHR32089:SF112">
    <property type="entry name" value="LYSOZYME-LIKE PROTEIN-RELATED"/>
    <property type="match status" value="1"/>
</dbReference>
<evidence type="ECO:0000313" key="16">
    <source>
        <dbReference type="Proteomes" id="UP000242999"/>
    </source>
</evidence>
<name>A0A1H6T6U2_9GAMM</name>
<accession>A0A1H6T6U2</accession>
<evidence type="ECO:0000313" key="15">
    <source>
        <dbReference type="EMBL" id="SEI75789.1"/>
    </source>
</evidence>